<feature type="compositionally biased region" description="Low complexity" evidence="6">
    <location>
        <begin position="563"/>
        <end position="575"/>
    </location>
</feature>
<feature type="compositionally biased region" description="Basic and acidic residues" evidence="6">
    <location>
        <begin position="638"/>
        <end position="647"/>
    </location>
</feature>
<evidence type="ECO:0000256" key="4">
    <source>
        <dbReference type="ARBA" id="ARBA00022999"/>
    </source>
</evidence>
<feature type="compositionally biased region" description="Low complexity" evidence="6">
    <location>
        <begin position="415"/>
        <end position="427"/>
    </location>
</feature>
<gene>
    <name evidence="9" type="ORF">PoB_005160700</name>
</gene>
<evidence type="ECO:0000256" key="1">
    <source>
        <dbReference type="ARBA" id="ARBA00022604"/>
    </source>
</evidence>
<dbReference type="SUPFAM" id="SSF55550">
    <property type="entry name" value="SH2 domain"/>
    <property type="match status" value="1"/>
</dbReference>
<keyword evidence="10" id="KW-1185">Reference proteome</keyword>
<dbReference type="SMART" id="SM00253">
    <property type="entry name" value="SOCS"/>
    <property type="match status" value="1"/>
</dbReference>
<feature type="compositionally biased region" description="Polar residues" evidence="6">
    <location>
        <begin position="299"/>
        <end position="328"/>
    </location>
</feature>
<keyword evidence="4 5" id="KW-0727">SH2 domain</keyword>
<dbReference type="Pfam" id="PF00017">
    <property type="entry name" value="SH2"/>
    <property type="match status" value="1"/>
</dbReference>
<feature type="compositionally biased region" description="Basic and acidic residues" evidence="6">
    <location>
        <begin position="94"/>
        <end position="107"/>
    </location>
</feature>
<dbReference type="Proteomes" id="UP000735302">
    <property type="component" value="Unassembled WGS sequence"/>
</dbReference>
<proteinExistence type="predicted"/>
<dbReference type="InterPro" id="IPR036036">
    <property type="entry name" value="SOCS_box-like_dom_sf"/>
</dbReference>
<sequence length="1967" mass="219642">MENKKDEDGLKSRLGRKFSKRSSSRTPEAPKPKPAASRSATLPPNMDAGAVGIQQGSSAGIFSKLKRRLRLGSSKGKYDLKTSASPGKPHWMRRRSDESQLRRSRESVEDDTEQTSTLGKPSSAKTPRKTKTDKEEVILIRKDKRVSVICKAENGDAEVIFSNVENSDEDSSSAWGGLEEDPYATISSVRDENKHSAKTLSKANSPSKSSQSSAYSTGASSRQNACSTPSKTPDSPDEYPYARIDSSKKRFKSQQQQGSLGEKDPNTQGRTRIRSQSEPDYESLDDVQQRKSELVNLAASPSSQCHSPCTNIATNSLSTGEDMNTSENSLDDLDPDYETLEEVKLKQRVMSVHQLPQNLPPSEESLDSSHNGNAYASLNRPKSYTCPKGNIEAKSATSTSSLDRLKSSQVEKPKSTGALSHLSSTSASSTSLAPLAPLAAGVDTSLPNDAEEHHQPDVRVVKEEAQEECLYDNPNVILRKQQQHNSLLLSNSSPHQSLILGEPLATSALHHQHHIKTPAEEELVEKLSSLLAPPLPLRNYQKDEVYQTTGSVLKKGGGERNCASSSARHSWSSHSSRNAMSEFLDVAAGGGSSLSPLSQQRRRGRSSDVDGRRHSTHSARGYSWSGGALSPKTKPKSNKQESKESLSSDKGSCHSQENEKIFFTFAEISQQSCHAPGDDSTKENTTKLLEADTVRSGNESHVSPGFSMAASTEHMQVNSSLATEVNKSLRSNKESSPQPGAAHLNDLQTCHSETRSEEVIGAYKTCITESIARVESTSRPDLPMNQLVNEGERNNMDMDHLDNEKLPSNIFGSTSCNLTGEQLTSFPEMNYKTETEGKLISSAQLVGINRNSSEVVCEKSPTIVYFPHLSETSLHSSASVNSPVVTSCVADDGPVPSSDSLCPGKDAELRMFCGELAAEIVGEAVNFCQTRAHQHDRDTGGCSGAHQNLQGQHNFSTQVSVNSEEKRAKLDPEDDRSVSVPSFPSMESAKTTAGNEMPTSECKYDPEKTVLSCHNAADGASGTSTDNRNLNPESGHSSETTEQFKSQGARPKVMPLKFPTSCQSKPSSKKKKMDVDKQQKAVILDAKSNVDGEPQKGESQMLTRKCKGEADLRDDKLSPSSSDVDFCDLLPAREETPRTVSSRESQGSAQIVQPDFRLGEDRIRLRLDPGLRVQETVYIDSDSEKQEEKKNCRGRSSATAMQKSFFIQLEKDFGINRVLRPLVYANPRLLENTISGKFKFDPSLEKDYLYNGIFKWGRFYPYLSKSDKSLVYQKLKRYLHAKRNEFIPGVRPRNEELQHIQQQADEMQSRIDRKLMETKDLPTFHDVRLHLLKTDKIDGWEPELINGRGQEDDEGHDVSLEEIEVDVNDVELQNVTSIAAIPGTLQPIESQGMERNLQSNNFSTEQCNADRLCVHRRRPSPCNNFQSENTCLEKHVEEEMVTTSQSSFPFAVSVNPMESVLEDFLKLCDRHLMCRRCEDADESDSEDEQRALDVYVRTVGPRYSRALHGELAYTAHTRPERHCCETTTSSSAEVYASGLCHGGACHLSWQDWSNMDILFRKLVPHSSPRLDFQFLLKTYAELKYFVLKGRKRNIQRKGCYAKAFPWQNRNRNGQQQENEQQSQDPESDISTGCCRAEELVFLKLIRDELCHFGRMMEMSQGACALFVEERDIGHSLLLLLRTVLRNIHKMKHRVLLARPRTWHGNRAHHASSSHHFHLSNFLRFRADSMSDSLRSWMTPEDYSPDPNILVSGRTVIAHTDSRSLELAGMLGVAEPQPLQEGEDFVESMQQLQAKEWYWGPISYEQAAVILQDKEDGSFLVRDSSDHKYLLSLSFKSLGEIHHTRIEHAKGLFSFWSQPESHGKARICEFIDRSVQNSRDGRFLYFLRPSARGVPPLPIRLLTPVSRNFRVASLKHLSRFVVRQAVRKDHLDYLPVPEKVKRYLKEKQYYAEIPDDDQWPFGGDFSKS</sequence>
<dbReference type="SMART" id="SM00252">
    <property type="entry name" value="SH2"/>
    <property type="match status" value="1"/>
</dbReference>
<accession>A0AAV4C176</accession>
<feature type="compositionally biased region" description="Polar residues" evidence="6">
    <location>
        <begin position="114"/>
        <end position="125"/>
    </location>
</feature>
<feature type="compositionally biased region" description="Polar residues" evidence="6">
    <location>
        <begin position="266"/>
        <end position="278"/>
    </location>
</feature>
<dbReference type="InterPro" id="IPR036860">
    <property type="entry name" value="SH2_dom_sf"/>
</dbReference>
<keyword evidence="3" id="KW-0833">Ubl conjugation pathway</keyword>
<evidence type="ECO:0000256" key="2">
    <source>
        <dbReference type="ARBA" id="ARBA00022700"/>
    </source>
</evidence>
<reference evidence="9 10" key="1">
    <citation type="journal article" date="2021" name="Elife">
        <title>Chloroplast acquisition without the gene transfer in kleptoplastic sea slugs, Plakobranchus ocellatus.</title>
        <authorList>
            <person name="Maeda T."/>
            <person name="Takahashi S."/>
            <person name="Yoshida T."/>
            <person name="Shimamura S."/>
            <person name="Takaki Y."/>
            <person name="Nagai Y."/>
            <person name="Toyoda A."/>
            <person name="Suzuki Y."/>
            <person name="Arimoto A."/>
            <person name="Ishii H."/>
            <person name="Satoh N."/>
            <person name="Nishiyama T."/>
            <person name="Hasebe M."/>
            <person name="Maruyama T."/>
            <person name="Minagawa J."/>
            <person name="Obokata J."/>
            <person name="Shigenobu S."/>
        </authorList>
    </citation>
    <scope>NUCLEOTIDE SEQUENCE [LARGE SCALE GENOMIC DNA]</scope>
</reference>
<evidence type="ECO:0000259" key="8">
    <source>
        <dbReference type="PROSITE" id="PS50225"/>
    </source>
</evidence>
<feature type="compositionally biased region" description="Polar residues" evidence="6">
    <location>
        <begin position="1021"/>
        <end position="1046"/>
    </location>
</feature>
<dbReference type="SMART" id="SM00969">
    <property type="entry name" value="SOCS_box"/>
    <property type="match status" value="1"/>
</dbReference>
<dbReference type="Gene3D" id="3.30.505.10">
    <property type="entry name" value="SH2 domain"/>
    <property type="match status" value="1"/>
</dbReference>
<dbReference type="PANTHER" id="PTHR10155">
    <property type="entry name" value="PHOSPHATIDYLINOSITOL 3-KINASE REGULATORY SUBUNIT"/>
    <property type="match status" value="1"/>
</dbReference>
<keyword evidence="1" id="KW-0341">Growth regulation</keyword>
<dbReference type="GO" id="GO:0035556">
    <property type="term" value="P:intracellular signal transduction"/>
    <property type="evidence" value="ECO:0007669"/>
    <property type="project" value="InterPro"/>
</dbReference>
<feature type="region of interest" description="Disordered" evidence="6">
    <location>
        <begin position="159"/>
        <end position="335"/>
    </location>
</feature>
<keyword evidence="2" id="KW-0734">Signal transduction inhibitor</keyword>
<feature type="region of interest" description="Disordered" evidence="6">
    <location>
        <begin position="1"/>
        <end position="136"/>
    </location>
</feature>
<evidence type="ECO:0000256" key="6">
    <source>
        <dbReference type="SAM" id="MobiDB-lite"/>
    </source>
</evidence>
<name>A0AAV4C176_9GAST</name>
<feature type="region of interest" description="Disordered" evidence="6">
    <location>
        <begin position="956"/>
        <end position="1104"/>
    </location>
</feature>
<dbReference type="Pfam" id="PF07525">
    <property type="entry name" value="SOCS_box"/>
    <property type="match status" value="1"/>
</dbReference>
<feature type="region of interest" description="Disordered" evidence="6">
    <location>
        <begin position="1611"/>
        <end position="1630"/>
    </location>
</feature>
<evidence type="ECO:0000313" key="9">
    <source>
        <dbReference type="EMBL" id="GFO25102.1"/>
    </source>
</evidence>
<organism evidence="9 10">
    <name type="scientific">Plakobranchus ocellatus</name>
    <dbReference type="NCBI Taxonomy" id="259542"/>
    <lineage>
        <taxon>Eukaryota</taxon>
        <taxon>Metazoa</taxon>
        <taxon>Spiralia</taxon>
        <taxon>Lophotrochozoa</taxon>
        <taxon>Mollusca</taxon>
        <taxon>Gastropoda</taxon>
        <taxon>Heterobranchia</taxon>
        <taxon>Euthyneura</taxon>
        <taxon>Panpulmonata</taxon>
        <taxon>Sacoglossa</taxon>
        <taxon>Placobranchoidea</taxon>
        <taxon>Plakobranchidae</taxon>
        <taxon>Plakobranchus</taxon>
    </lineage>
</organism>
<feature type="region of interest" description="Disordered" evidence="6">
    <location>
        <begin position="355"/>
        <end position="427"/>
    </location>
</feature>
<feature type="compositionally biased region" description="Polar residues" evidence="6">
    <location>
        <begin position="368"/>
        <end position="382"/>
    </location>
</feature>
<feature type="compositionally biased region" description="Polar residues" evidence="6">
    <location>
        <begin position="222"/>
        <end position="233"/>
    </location>
</feature>
<feature type="compositionally biased region" description="Basic and acidic residues" evidence="6">
    <location>
        <begin position="1"/>
        <end position="11"/>
    </location>
</feature>
<protein>
    <submittedName>
        <fullName evidence="9">Suppressor of cytokine signaling 7</fullName>
    </submittedName>
</protein>
<dbReference type="SUPFAM" id="SSF158235">
    <property type="entry name" value="SOCS box-like"/>
    <property type="match status" value="1"/>
</dbReference>
<evidence type="ECO:0000259" key="7">
    <source>
        <dbReference type="PROSITE" id="PS50001"/>
    </source>
</evidence>
<feature type="region of interest" description="Disordered" evidence="6">
    <location>
        <begin position="551"/>
        <end position="575"/>
    </location>
</feature>
<evidence type="ECO:0000256" key="5">
    <source>
        <dbReference type="PROSITE-ProRule" id="PRU00191"/>
    </source>
</evidence>
<dbReference type="GO" id="GO:0009968">
    <property type="term" value="P:negative regulation of signal transduction"/>
    <property type="evidence" value="ECO:0007669"/>
    <property type="project" value="UniProtKB-KW"/>
</dbReference>
<dbReference type="PROSITE" id="PS50225">
    <property type="entry name" value="SOCS"/>
    <property type="match status" value="1"/>
</dbReference>
<feature type="domain" description="SOCS box" evidence="8">
    <location>
        <begin position="1899"/>
        <end position="1949"/>
    </location>
</feature>
<comment type="caution">
    <text evidence="9">The sequence shown here is derived from an EMBL/GenBank/DDBJ whole genome shotgun (WGS) entry which is preliminary data.</text>
</comment>
<dbReference type="GO" id="GO:0005942">
    <property type="term" value="C:phosphatidylinositol 3-kinase complex"/>
    <property type="evidence" value="ECO:0007669"/>
    <property type="project" value="TreeGrafter"/>
</dbReference>
<feature type="compositionally biased region" description="Low complexity" evidence="6">
    <location>
        <begin position="1611"/>
        <end position="1623"/>
    </location>
</feature>
<dbReference type="PROSITE" id="PS50001">
    <property type="entry name" value="SH2"/>
    <property type="match status" value="1"/>
</dbReference>
<feature type="compositionally biased region" description="Low complexity" evidence="6">
    <location>
        <begin position="201"/>
        <end position="221"/>
    </location>
</feature>
<dbReference type="EMBL" id="BLXT01005691">
    <property type="protein sequence ID" value="GFO25102.1"/>
    <property type="molecule type" value="Genomic_DNA"/>
</dbReference>
<evidence type="ECO:0000313" key="10">
    <source>
        <dbReference type="Proteomes" id="UP000735302"/>
    </source>
</evidence>
<evidence type="ECO:0000256" key="3">
    <source>
        <dbReference type="ARBA" id="ARBA00022786"/>
    </source>
</evidence>
<feature type="compositionally biased region" description="Polar residues" evidence="6">
    <location>
        <begin position="988"/>
        <end position="998"/>
    </location>
</feature>
<dbReference type="InterPro" id="IPR000980">
    <property type="entry name" value="SH2"/>
</dbReference>
<feature type="compositionally biased region" description="Basic residues" evidence="6">
    <location>
        <begin position="13"/>
        <end position="23"/>
    </location>
</feature>
<dbReference type="PANTHER" id="PTHR10155:SF5">
    <property type="entry name" value="SUPPRESSOR OF CYTOKINE SIGNALING 7"/>
    <property type="match status" value="1"/>
</dbReference>
<dbReference type="InterPro" id="IPR001496">
    <property type="entry name" value="SOCS_box"/>
</dbReference>
<dbReference type="GO" id="GO:0046935">
    <property type="term" value="F:1-phosphatidylinositol-3-kinase regulator activity"/>
    <property type="evidence" value="ECO:0007669"/>
    <property type="project" value="TreeGrafter"/>
</dbReference>
<feature type="domain" description="SH2" evidence="7">
    <location>
        <begin position="1796"/>
        <end position="1904"/>
    </location>
</feature>
<feature type="compositionally biased region" description="Basic and acidic residues" evidence="6">
    <location>
        <begin position="403"/>
        <end position="414"/>
    </location>
</feature>
<feature type="region of interest" description="Disordered" evidence="6">
    <location>
        <begin position="590"/>
        <end position="654"/>
    </location>
</feature>
<feature type="compositionally biased region" description="Basic and acidic residues" evidence="6">
    <location>
        <begin position="963"/>
        <end position="977"/>
    </location>
</feature>
<dbReference type="GO" id="GO:0046854">
    <property type="term" value="P:phosphatidylinositol phosphate biosynthetic process"/>
    <property type="evidence" value="ECO:0007669"/>
    <property type="project" value="TreeGrafter"/>
</dbReference>